<sequence length="205" mass="23605">MTYLMYKSKRYVVKFLLKLFIKRVLWRTAARSTVKATVLPIQGLMNAWTIRRVLRNFWINIVSPPCAIAALEAFLLEESCFKPAQFVDYMRAMGCCVVCKRMVHPNVEIISNCAIDGLTPIHGLWETKDSNDVCPAHVLDDVELFIGNLRLLGSESWQRVMRLARFPRRLYSCFRPTICETSSFCTCDRRELGLGVNGRKAFRSD</sequence>
<accession>A0A2P4X2H0</accession>
<gene>
    <name evidence="1" type="ORF">PHPALM_31462</name>
</gene>
<protein>
    <submittedName>
        <fullName evidence="1">Uncharacterized protein</fullName>
    </submittedName>
</protein>
<dbReference type="AlphaFoldDB" id="A0A2P4X2H0"/>
<dbReference type="EMBL" id="NCKW01017032">
    <property type="protein sequence ID" value="POM59755.1"/>
    <property type="molecule type" value="Genomic_DNA"/>
</dbReference>
<dbReference type="Proteomes" id="UP000237271">
    <property type="component" value="Unassembled WGS sequence"/>
</dbReference>
<evidence type="ECO:0000313" key="1">
    <source>
        <dbReference type="EMBL" id="POM59755.1"/>
    </source>
</evidence>
<keyword evidence="2" id="KW-1185">Reference proteome</keyword>
<comment type="caution">
    <text evidence="1">The sequence shown here is derived from an EMBL/GenBank/DDBJ whole genome shotgun (WGS) entry which is preliminary data.</text>
</comment>
<dbReference type="OrthoDB" id="26525at2759"/>
<reference evidence="1 2" key="1">
    <citation type="journal article" date="2017" name="Genome Biol. Evol.">
        <title>Phytophthora megakarya and P. palmivora, closely related causal agents of cacao black pod rot, underwent increases in genome sizes and gene numbers by different mechanisms.</title>
        <authorList>
            <person name="Ali S.S."/>
            <person name="Shao J."/>
            <person name="Lary D.J."/>
            <person name="Kronmiller B."/>
            <person name="Shen D."/>
            <person name="Strem M.D."/>
            <person name="Amoako-Attah I."/>
            <person name="Akrofi A.Y."/>
            <person name="Begoude B.A."/>
            <person name="Ten Hoopen G.M."/>
            <person name="Coulibaly K."/>
            <person name="Kebe B.I."/>
            <person name="Melnick R.L."/>
            <person name="Guiltinan M.J."/>
            <person name="Tyler B.M."/>
            <person name="Meinhardt L.W."/>
            <person name="Bailey B.A."/>
        </authorList>
    </citation>
    <scope>NUCLEOTIDE SEQUENCE [LARGE SCALE GENOMIC DNA]</scope>
    <source>
        <strain evidence="2">sbr112.9</strain>
    </source>
</reference>
<proteinExistence type="predicted"/>
<evidence type="ECO:0000313" key="2">
    <source>
        <dbReference type="Proteomes" id="UP000237271"/>
    </source>
</evidence>
<organism evidence="1 2">
    <name type="scientific">Phytophthora palmivora</name>
    <dbReference type="NCBI Taxonomy" id="4796"/>
    <lineage>
        <taxon>Eukaryota</taxon>
        <taxon>Sar</taxon>
        <taxon>Stramenopiles</taxon>
        <taxon>Oomycota</taxon>
        <taxon>Peronosporomycetes</taxon>
        <taxon>Peronosporales</taxon>
        <taxon>Peronosporaceae</taxon>
        <taxon>Phytophthora</taxon>
    </lineage>
</organism>
<name>A0A2P4X2H0_9STRA</name>